<dbReference type="SMART" id="SM00554">
    <property type="entry name" value="FAS1"/>
    <property type="match status" value="2"/>
</dbReference>
<evidence type="ECO:0000313" key="3">
    <source>
        <dbReference type="EMBL" id="MBO0936993.1"/>
    </source>
</evidence>
<proteinExistence type="predicted"/>
<dbReference type="InterPro" id="IPR000782">
    <property type="entry name" value="FAS1_domain"/>
</dbReference>
<keyword evidence="1" id="KW-0732">Signal</keyword>
<dbReference type="Pfam" id="PF02469">
    <property type="entry name" value="Fasciclin"/>
    <property type="match status" value="2"/>
</dbReference>
<gene>
    <name evidence="3" type="ORF">J2I47_10595</name>
</gene>
<organism evidence="3 4">
    <name type="scientific">Fibrella rubiginis</name>
    <dbReference type="NCBI Taxonomy" id="2817060"/>
    <lineage>
        <taxon>Bacteria</taxon>
        <taxon>Pseudomonadati</taxon>
        <taxon>Bacteroidota</taxon>
        <taxon>Cytophagia</taxon>
        <taxon>Cytophagales</taxon>
        <taxon>Spirosomataceae</taxon>
        <taxon>Fibrella</taxon>
    </lineage>
</organism>
<dbReference type="RefSeq" id="WP_207364548.1">
    <property type="nucleotide sequence ID" value="NZ_JAFMYV010000004.1"/>
</dbReference>
<reference evidence="3" key="1">
    <citation type="submission" date="2021-03" db="EMBL/GenBank/DDBJ databases">
        <title>Fibrella sp. HMF5335 genome sequencing and assembly.</title>
        <authorList>
            <person name="Kang H."/>
            <person name="Kim H."/>
            <person name="Bae S."/>
            <person name="Joh K."/>
        </authorList>
    </citation>
    <scope>NUCLEOTIDE SEQUENCE</scope>
    <source>
        <strain evidence="3">HMF5335</strain>
    </source>
</reference>
<dbReference type="PANTHER" id="PTHR10900:SF77">
    <property type="entry name" value="FI19380P1"/>
    <property type="match status" value="1"/>
</dbReference>
<dbReference type="InterPro" id="IPR050904">
    <property type="entry name" value="Adhesion/Biosynth-related"/>
</dbReference>
<name>A0A939GIB3_9BACT</name>
<feature type="domain" description="FAS1" evidence="2">
    <location>
        <begin position="35"/>
        <end position="168"/>
    </location>
</feature>
<dbReference type="SUPFAM" id="SSF82153">
    <property type="entry name" value="FAS1 domain"/>
    <property type="match status" value="2"/>
</dbReference>
<dbReference type="GO" id="GO:0005615">
    <property type="term" value="C:extracellular space"/>
    <property type="evidence" value="ECO:0007669"/>
    <property type="project" value="TreeGrafter"/>
</dbReference>
<dbReference type="PROSITE" id="PS50213">
    <property type="entry name" value="FAS1"/>
    <property type="match status" value="2"/>
</dbReference>
<dbReference type="AlphaFoldDB" id="A0A939GIB3"/>
<dbReference type="PANTHER" id="PTHR10900">
    <property type="entry name" value="PERIOSTIN-RELATED"/>
    <property type="match status" value="1"/>
</dbReference>
<dbReference type="EMBL" id="JAFMYV010000004">
    <property type="protein sequence ID" value="MBO0936993.1"/>
    <property type="molecule type" value="Genomic_DNA"/>
</dbReference>
<evidence type="ECO:0000259" key="2">
    <source>
        <dbReference type="PROSITE" id="PS50213"/>
    </source>
</evidence>
<sequence length="329" mass="33600">MKINALIYSSLLVGLVLAGCNKQEPFGSPSPTPGTKSLVEIVTSDKNFSRLAQAVTRANLTQALSGANLTLFAPNNAAFAAAGIDSAAIAKMDPAVLGGVLRYHVLSTVVRSADVPVGINRETATLNGTAYVSKFDFGQPAVAVNGVRVTLPDIGATNGVMHIIDNVLVPATGTIVDAVKGNPNFTFLLAAVTRANLAGALSGAGPLTVFAPTDDAFKTTTPYKTLADINAATPAALAAILQYHVTQGRVFSTNFVPEAYPVSGGIVVSSDAKKPGKIPTLGGKAIDVSGDLRLTGLGNGTDAATITRANILTTNGVVHVIDRVLLPGS</sequence>
<feature type="chain" id="PRO_5037690006" evidence="1">
    <location>
        <begin position="19"/>
        <end position="329"/>
    </location>
</feature>
<keyword evidence="4" id="KW-1185">Reference proteome</keyword>
<dbReference type="InterPro" id="IPR036378">
    <property type="entry name" value="FAS1_dom_sf"/>
</dbReference>
<feature type="domain" description="FAS1" evidence="2">
    <location>
        <begin position="172"/>
        <end position="325"/>
    </location>
</feature>
<feature type="signal peptide" evidence="1">
    <location>
        <begin position="1"/>
        <end position="18"/>
    </location>
</feature>
<dbReference type="PROSITE" id="PS51257">
    <property type="entry name" value="PROKAR_LIPOPROTEIN"/>
    <property type="match status" value="1"/>
</dbReference>
<comment type="caution">
    <text evidence="3">The sequence shown here is derived from an EMBL/GenBank/DDBJ whole genome shotgun (WGS) entry which is preliminary data.</text>
</comment>
<dbReference type="Gene3D" id="2.30.180.10">
    <property type="entry name" value="FAS1 domain"/>
    <property type="match status" value="2"/>
</dbReference>
<evidence type="ECO:0000256" key="1">
    <source>
        <dbReference type="SAM" id="SignalP"/>
    </source>
</evidence>
<accession>A0A939GIB3</accession>
<dbReference type="Proteomes" id="UP000664034">
    <property type="component" value="Unassembled WGS sequence"/>
</dbReference>
<evidence type="ECO:0000313" key="4">
    <source>
        <dbReference type="Proteomes" id="UP000664034"/>
    </source>
</evidence>
<protein>
    <submittedName>
        <fullName evidence="3">Fasciclin domain-containing protein</fullName>
    </submittedName>
</protein>
<dbReference type="FunFam" id="2.30.180.10:FF:000032">
    <property type="entry name" value="Fasciclin domain-containing protein, putative"/>
    <property type="match status" value="1"/>
</dbReference>